<dbReference type="AlphaFoldDB" id="A0AAW4VTD4"/>
<accession>A0AAW4VTD4</accession>
<feature type="domain" description="Response regulatory" evidence="4">
    <location>
        <begin position="3"/>
        <end position="122"/>
    </location>
</feature>
<dbReference type="Proteomes" id="UP001298753">
    <property type="component" value="Unassembled WGS sequence"/>
</dbReference>
<feature type="domain" description="HTH LytTR-type" evidence="5">
    <location>
        <begin position="130"/>
        <end position="229"/>
    </location>
</feature>
<dbReference type="PANTHER" id="PTHR37299">
    <property type="entry name" value="TRANSCRIPTIONAL REGULATOR-RELATED"/>
    <property type="match status" value="1"/>
</dbReference>
<dbReference type="PROSITE" id="PS50110">
    <property type="entry name" value="RESPONSE_REGULATORY"/>
    <property type="match status" value="1"/>
</dbReference>
<protein>
    <recommendedName>
        <fullName evidence="1">Stage 0 sporulation protein A homolog</fullName>
    </recommendedName>
</protein>
<gene>
    <name evidence="6" type="ORF">LKD22_03315</name>
</gene>
<sequence length="238" mass="27671">MLRVAICDDSALERDILADFLSHYCNAHAIDYSCKMYDSGEPLYYELGDGGWFDIILLDILMDPPLGIDVARRLREIGYKGTIVFCTAALDFAPDSFEVGASGYLLKPYTPETFERTMHRVLSDIVENTYAIKNRSQVLHIPREEIMYVESHNSQCILHQAGQKTYTLYKKLGEIEQELTAPCFLRCHQSFLVNMNYVKAVDKDFILTNDDVVLIRKKNLKELRQIYFDYRKQIHNRY</sequence>
<dbReference type="PROSITE" id="PS50930">
    <property type="entry name" value="HTH_LYTTR"/>
    <property type="match status" value="1"/>
</dbReference>
<evidence type="ECO:0000256" key="3">
    <source>
        <dbReference type="PROSITE-ProRule" id="PRU00169"/>
    </source>
</evidence>
<evidence type="ECO:0000313" key="6">
    <source>
        <dbReference type="EMBL" id="MCC2176169.1"/>
    </source>
</evidence>
<keyword evidence="3" id="KW-0597">Phosphoprotein</keyword>
<dbReference type="Gene3D" id="2.40.50.1020">
    <property type="entry name" value="LytTr DNA-binding domain"/>
    <property type="match status" value="1"/>
</dbReference>
<comment type="caution">
    <text evidence="6">The sequence shown here is derived from an EMBL/GenBank/DDBJ whole genome shotgun (WGS) entry which is preliminary data.</text>
</comment>
<dbReference type="Pfam" id="PF04397">
    <property type="entry name" value="LytTR"/>
    <property type="match status" value="1"/>
</dbReference>
<organism evidence="6 7">
    <name type="scientific">Agathobaculum butyriciproducens</name>
    <dbReference type="NCBI Taxonomy" id="1628085"/>
    <lineage>
        <taxon>Bacteria</taxon>
        <taxon>Bacillati</taxon>
        <taxon>Bacillota</taxon>
        <taxon>Clostridia</taxon>
        <taxon>Eubacteriales</taxon>
        <taxon>Butyricicoccaceae</taxon>
        <taxon>Agathobaculum</taxon>
    </lineage>
</organism>
<dbReference type="SMART" id="SM00850">
    <property type="entry name" value="LytTR"/>
    <property type="match status" value="1"/>
</dbReference>
<dbReference type="InterPro" id="IPR011006">
    <property type="entry name" value="CheY-like_superfamily"/>
</dbReference>
<evidence type="ECO:0000313" key="7">
    <source>
        <dbReference type="Proteomes" id="UP001298753"/>
    </source>
</evidence>
<dbReference type="GO" id="GO:0003677">
    <property type="term" value="F:DNA binding"/>
    <property type="evidence" value="ECO:0007669"/>
    <property type="project" value="UniProtKB-KW"/>
</dbReference>
<evidence type="ECO:0000256" key="1">
    <source>
        <dbReference type="ARBA" id="ARBA00018672"/>
    </source>
</evidence>
<keyword evidence="7" id="KW-1185">Reference proteome</keyword>
<comment type="function">
    <text evidence="2">May play the central regulatory role in sporulation. It may be an element of the effector pathway responsible for the activation of sporulation genes in response to nutritional stress. Spo0A may act in concert with spo0H (a sigma factor) to control the expression of some genes that are critical to the sporulation process.</text>
</comment>
<name>A0AAW4VTD4_9FIRM</name>
<dbReference type="Gene3D" id="3.40.50.2300">
    <property type="match status" value="1"/>
</dbReference>
<dbReference type="EMBL" id="JAJEPX010000005">
    <property type="protein sequence ID" value="MCC2176169.1"/>
    <property type="molecule type" value="Genomic_DNA"/>
</dbReference>
<dbReference type="GeneID" id="98661003"/>
<dbReference type="InterPro" id="IPR001789">
    <property type="entry name" value="Sig_transdc_resp-reg_receiver"/>
</dbReference>
<dbReference type="Pfam" id="PF00072">
    <property type="entry name" value="Response_reg"/>
    <property type="match status" value="1"/>
</dbReference>
<feature type="modified residue" description="4-aspartylphosphate" evidence="3">
    <location>
        <position position="59"/>
    </location>
</feature>
<evidence type="ECO:0000259" key="4">
    <source>
        <dbReference type="PROSITE" id="PS50110"/>
    </source>
</evidence>
<evidence type="ECO:0000259" key="5">
    <source>
        <dbReference type="PROSITE" id="PS50930"/>
    </source>
</evidence>
<dbReference type="InterPro" id="IPR046947">
    <property type="entry name" value="LytR-like"/>
</dbReference>
<keyword evidence="6" id="KW-0238">DNA-binding</keyword>
<dbReference type="InterPro" id="IPR007492">
    <property type="entry name" value="LytTR_DNA-bd_dom"/>
</dbReference>
<reference evidence="6 7" key="1">
    <citation type="submission" date="2021-10" db="EMBL/GenBank/DDBJ databases">
        <title>Anaerobic single-cell dispensing facilitates the cultivation of human gut bacteria.</title>
        <authorList>
            <person name="Afrizal A."/>
        </authorList>
    </citation>
    <scope>NUCLEOTIDE SEQUENCE [LARGE SCALE GENOMIC DNA]</scope>
    <source>
        <strain evidence="6 7">CLA-AA-H270</strain>
    </source>
</reference>
<proteinExistence type="predicted"/>
<dbReference type="SUPFAM" id="SSF52172">
    <property type="entry name" value="CheY-like"/>
    <property type="match status" value="1"/>
</dbReference>
<dbReference type="GO" id="GO:0000156">
    <property type="term" value="F:phosphorelay response regulator activity"/>
    <property type="evidence" value="ECO:0007669"/>
    <property type="project" value="InterPro"/>
</dbReference>
<dbReference type="SMART" id="SM00448">
    <property type="entry name" value="REC"/>
    <property type="match status" value="1"/>
</dbReference>
<dbReference type="RefSeq" id="WP_227600224.1">
    <property type="nucleotide sequence ID" value="NZ_DBFOPH010000013.1"/>
</dbReference>
<dbReference type="PANTHER" id="PTHR37299:SF1">
    <property type="entry name" value="STAGE 0 SPORULATION PROTEIN A HOMOLOG"/>
    <property type="match status" value="1"/>
</dbReference>
<evidence type="ECO:0000256" key="2">
    <source>
        <dbReference type="ARBA" id="ARBA00024867"/>
    </source>
</evidence>